<dbReference type="Gene3D" id="2.60.120.10">
    <property type="entry name" value="Jelly Rolls"/>
    <property type="match status" value="1"/>
</dbReference>
<dbReference type="InterPro" id="IPR025979">
    <property type="entry name" value="ChrR-like_cupin_dom"/>
</dbReference>
<feature type="domain" description="ChrR-like cupin" evidence="1">
    <location>
        <begin position="39"/>
        <end position="142"/>
    </location>
</feature>
<dbReference type="AlphaFoldDB" id="A0AA48HMH2"/>
<evidence type="ECO:0000259" key="1">
    <source>
        <dbReference type="Pfam" id="PF12973"/>
    </source>
</evidence>
<accession>A0AA48HMH2</accession>
<sequence length="247" mass="27384">MRGTTMLDKYWHELYQKSQSVKLPEAAVAPVKINQVLTEDASVDSSQSNWLPSPAKGVKRLMLERDGGEQTTRATSIVAYARNSHFAAHNHPLGEEFLVLSGIFSDEHGDYPVGTYVRNPPGSSHAPKSVDGCMIWVKLQQFQPGDRKNVVQLLSDNIKDHKPLHIGLTGQILFNDYEQVSYVRVSDKTTVTPPETIKGIELLLLDGEANINERKYKTGDWLRIAAGKAAELTIAKGSRLLLKTGHL</sequence>
<evidence type="ECO:0000313" key="2">
    <source>
        <dbReference type="EMBL" id="BDX05187.1"/>
    </source>
</evidence>
<dbReference type="Pfam" id="PF12973">
    <property type="entry name" value="Cupin_7"/>
    <property type="match status" value="1"/>
</dbReference>
<gene>
    <name evidence="2" type="ORF">MACH26_07080</name>
</gene>
<dbReference type="KEGG" id="pmaw:MACH26_07080"/>
<evidence type="ECO:0000313" key="3">
    <source>
        <dbReference type="Proteomes" id="UP001333710"/>
    </source>
</evidence>
<dbReference type="CDD" id="cd20303">
    <property type="entry name" value="cupin_ChrR_1"/>
    <property type="match status" value="1"/>
</dbReference>
<dbReference type="InterPro" id="IPR014710">
    <property type="entry name" value="RmlC-like_jellyroll"/>
</dbReference>
<organism evidence="2 3">
    <name type="scientific">Planctobacterium marinum</name>
    <dbReference type="NCBI Taxonomy" id="1631968"/>
    <lineage>
        <taxon>Bacteria</taxon>
        <taxon>Pseudomonadati</taxon>
        <taxon>Pseudomonadota</taxon>
        <taxon>Gammaproteobacteria</taxon>
        <taxon>Alteromonadales</taxon>
        <taxon>Alteromonadaceae</taxon>
        <taxon>Planctobacterium</taxon>
    </lineage>
</organism>
<dbReference type="EMBL" id="AP027272">
    <property type="protein sequence ID" value="BDX05187.1"/>
    <property type="molecule type" value="Genomic_DNA"/>
</dbReference>
<proteinExistence type="predicted"/>
<reference evidence="2" key="1">
    <citation type="submission" date="2023-01" db="EMBL/GenBank/DDBJ databases">
        <title>Complete genome sequence of Planctobacterium marinum strain Dej080120_11.</title>
        <authorList>
            <person name="Ueki S."/>
            <person name="Maruyama F."/>
        </authorList>
    </citation>
    <scope>NUCLEOTIDE SEQUENCE</scope>
    <source>
        <strain evidence="2">Dej080120_11</strain>
    </source>
</reference>
<dbReference type="SUPFAM" id="SSF51182">
    <property type="entry name" value="RmlC-like cupins"/>
    <property type="match status" value="2"/>
</dbReference>
<keyword evidence="3" id="KW-1185">Reference proteome</keyword>
<name>A0AA48HMH2_9ALTE</name>
<dbReference type="InterPro" id="IPR011051">
    <property type="entry name" value="RmlC_Cupin_sf"/>
</dbReference>
<dbReference type="Proteomes" id="UP001333710">
    <property type="component" value="Chromosome"/>
</dbReference>
<protein>
    <recommendedName>
        <fullName evidence="1">ChrR-like cupin domain-containing protein</fullName>
    </recommendedName>
</protein>